<dbReference type="InterPro" id="IPR013546">
    <property type="entry name" value="PII_UdlTrfase/GS_AdlTrfase"/>
</dbReference>
<evidence type="ECO:0000259" key="2">
    <source>
        <dbReference type="Pfam" id="PF08335"/>
    </source>
</evidence>
<evidence type="ECO:0000313" key="3">
    <source>
        <dbReference type="EMBL" id="EGH06343.1"/>
    </source>
</evidence>
<accession>F3BYU3</accession>
<dbReference type="InterPro" id="IPR023057">
    <property type="entry name" value="GlnE"/>
</dbReference>
<dbReference type="PANTHER" id="PTHR30621:SF0">
    <property type="entry name" value="BIFUNCTIONAL GLUTAMINE SYNTHETASE ADENYLYLTRANSFERASE_ADENYLYL-REMOVING ENZYME"/>
    <property type="match status" value="1"/>
</dbReference>
<dbReference type="EMBL" id="ADWY01000070">
    <property type="protein sequence ID" value="EGH06343.1"/>
    <property type="molecule type" value="Genomic_DNA"/>
</dbReference>
<feature type="non-terminal residue" evidence="3">
    <location>
        <position position="1"/>
    </location>
</feature>
<dbReference type="Pfam" id="PF08335">
    <property type="entry name" value="GlnD_UR_UTase"/>
    <property type="match status" value="1"/>
</dbReference>
<name>F3BYU3_PSESG</name>
<evidence type="ECO:0000256" key="1">
    <source>
        <dbReference type="ARBA" id="ARBA00022679"/>
    </source>
</evidence>
<dbReference type="HOGENOM" id="CLU_2054694_0_0_6"/>
<organism evidence="3">
    <name type="scientific">Pseudomonas savastanoi pv. glycinea str. race 4</name>
    <dbReference type="NCBI Taxonomy" id="875330"/>
    <lineage>
        <taxon>Bacteria</taxon>
        <taxon>Pseudomonadati</taxon>
        <taxon>Pseudomonadota</taxon>
        <taxon>Gammaproteobacteria</taxon>
        <taxon>Pseudomonadales</taxon>
        <taxon>Pseudomonadaceae</taxon>
        <taxon>Pseudomonas</taxon>
    </lineage>
</organism>
<keyword evidence="1 3" id="KW-0808">Transferase</keyword>
<dbReference type="Gene3D" id="1.20.120.330">
    <property type="entry name" value="Nucleotidyltransferases domain 2"/>
    <property type="match status" value="1"/>
</dbReference>
<keyword evidence="3" id="KW-0548">Nucleotidyltransferase</keyword>
<dbReference type="PATRIC" id="fig|875330.6.peg.253"/>
<reference evidence="3" key="1">
    <citation type="journal article" date="2011" name="PLoS Pathog.">
        <title>Dynamic evolution of pathogenicity revealed by sequencing and comparative genomics of 19 Pseudomonas syringae isolates.</title>
        <authorList>
            <person name="Baltrus D.A."/>
            <person name="Nishimura M.T."/>
            <person name="Romanchuk A."/>
            <person name="Chang J.H."/>
            <person name="Mukhtar M.S."/>
            <person name="Cherkis K."/>
            <person name="Roach J."/>
            <person name="Grant S.R."/>
            <person name="Jones C.D."/>
            <person name="Dangl J.L."/>
        </authorList>
    </citation>
    <scope>NUCLEOTIDE SEQUENCE [LARGE SCALE GENOMIC DNA]</scope>
    <source>
        <strain evidence="3">Race 4</strain>
        <strain>race 4</strain>
    </source>
</reference>
<proteinExistence type="predicted"/>
<sequence>GTAAGRAANAFEASVPFDLKQDAGGIVDIEFMVQYAALAWSREHPALLQYTDNIRILEGLEDAGLLPDTDAGLLREAYKAYRSAAHRQALQKQAGVVSGDQFHAQRREVMRIWTQMGLS</sequence>
<dbReference type="PANTHER" id="PTHR30621">
    <property type="entry name" value="GLUTAMINE SYNTHETASE ADENYLYLTRANSFERASE"/>
    <property type="match status" value="1"/>
</dbReference>
<dbReference type="GO" id="GO:0005829">
    <property type="term" value="C:cytosol"/>
    <property type="evidence" value="ECO:0007669"/>
    <property type="project" value="TreeGrafter"/>
</dbReference>
<feature type="domain" description="PII-uridylyltransferase/Glutamine-synthetase adenylyltransferase" evidence="2">
    <location>
        <begin position="13"/>
        <end position="87"/>
    </location>
</feature>
<dbReference type="AlphaFoldDB" id="F3BYU3"/>
<protein>
    <submittedName>
        <fullName evidence="3">Bifunctional glutamine-synthetase adenylyltransferase/deadenyltransferase</fullName>
        <ecNumber evidence="3">2.7.7.42</ecNumber>
    </submittedName>
</protein>
<dbReference type="SUPFAM" id="SSF81593">
    <property type="entry name" value="Nucleotidyltransferase substrate binding subunit/domain"/>
    <property type="match status" value="1"/>
</dbReference>
<dbReference type="EC" id="2.7.7.42" evidence="3"/>
<dbReference type="GO" id="GO:0008882">
    <property type="term" value="F:[glutamate-ammonia-ligase] adenylyltransferase activity"/>
    <property type="evidence" value="ECO:0007669"/>
    <property type="project" value="UniProtKB-EC"/>
</dbReference>
<comment type="caution">
    <text evidence="3">The sequence shown here is derived from an EMBL/GenBank/DDBJ whole genome shotgun (WGS) entry which is preliminary data.</text>
</comment>
<gene>
    <name evidence="3" type="ORF">Pgy4_01475</name>
</gene>
<dbReference type="GO" id="GO:0000820">
    <property type="term" value="P:regulation of glutamine family amino acid metabolic process"/>
    <property type="evidence" value="ECO:0007669"/>
    <property type="project" value="TreeGrafter"/>
</dbReference>